<evidence type="ECO:0000256" key="3">
    <source>
        <dbReference type="ARBA" id="ARBA00004961"/>
    </source>
</evidence>
<dbReference type="InterPro" id="IPR006148">
    <property type="entry name" value="Glc/Gal-6P_isomerase"/>
</dbReference>
<dbReference type="EMBL" id="CP123872">
    <property type="protein sequence ID" value="WND03164.1"/>
    <property type="molecule type" value="Genomic_DNA"/>
</dbReference>
<evidence type="ECO:0000259" key="8">
    <source>
        <dbReference type="Pfam" id="PF01182"/>
    </source>
</evidence>
<dbReference type="AlphaFoldDB" id="A0AA52EJ01"/>
<evidence type="ECO:0000313" key="9">
    <source>
        <dbReference type="EMBL" id="WND03164.1"/>
    </source>
</evidence>
<evidence type="ECO:0000256" key="6">
    <source>
        <dbReference type="ARBA" id="ARBA00020337"/>
    </source>
</evidence>
<name>A0AA52EJ01_9PROT</name>
<keyword evidence="10" id="KW-1185">Reference proteome</keyword>
<dbReference type="CDD" id="cd01400">
    <property type="entry name" value="6PGL"/>
    <property type="match status" value="1"/>
</dbReference>
<evidence type="ECO:0000256" key="5">
    <source>
        <dbReference type="ARBA" id="ARBA00013198"/>
    </source>
</evidence>
<comment type="similarity">
    <text evidence="4 7">Belongs to the glucosamine/galactosamine-6-phosphate isomerase family. 6-phosphogluconolactonase subfamily.</text>
</comment>
<evidence type="ECO:0000256" key="7">
    <source>
        <dbReference type="RuleBase" id="RU365095"/>
    </source>
</evidence>
<sequence length="234" mass="26033">MYILKKYETREEMVVQLAQDMITVLEESVDTDGQASWAVSGGNTPKPLFHAMRETDLAWDDITVSLVDDRWVPESHPRSNAAMIKQELLQGKAKQASFLTLYREGKSPFDCADDVNKEYEQQAIPFSSILLGMGPDGHTASLFPKAKGLEEAFHMEKAPTISPIEAIQSPVTGDEILRLSLSARAISQCNHIRMMLTGPEKLEALEQATAEGSDLPIARLMRVLNHPLTIYYAD</sequence>
<proteinExistence type="inferred from homology"/>
<dbReference type="InterPro" id="IPR005900">
    <property type="entry name" value="6-phosphogluconolactonase_DevB"/>
</dbReference>
<dbReference type="InterPro" id="IPR039104">
    <property type="entry name" value="6PGL"/>
</dbReference>
<dbReference type="GO" id="GO:0006098">
    <property type="term" value="P:pentose-phosphate shunt"/>
    <property type="evidence" value="ECO:0007669"/>
    <property type="project" value="InterPro"/>
</dbReference>
<evidence type="ECO:0000256" key="1">
    <source>
        <dbReference type="ARBA" id="ARBA00000832"/>
    </source>
</evidence>
<organism evidence="9 10">
    <name type="scientific">Temperatibacter marinus</name>
    <dbReference type="NCBI Taxonomy" id="1456591"/>
    <lineage>
        <taxon>Bacteria</taxon>
        <taxon>Pseudomonadati</taxon>
        <taxon>Pseudomonadota</taxon>
        <taxon>Alphaproteobacteria</taxon>
        <taxon>Kordiimonadales</taxon>
        <taxon>Temperatibacteraceae</taxon>
        <taxon>Temperatibacter</taxon>
    </lineage>
</organism>
<dbReference type="Proteomes" id="UP001268683">
    <property type="component" value="Chromosome"/>
</dbReference>
<evidence type="ECO:0000256" key="4">
    <source>
        <dbReference type="ARBA" id="ARBA00010662"/>
    </source>
</evidence>
<dbReference type="InterPro" id="IPR037171">
    <property type="entry name" value="NagB/RpiA_transferase-like"/>
</dbReference>
<dbReference type="RefSeq" id="WP_310799013.1">
    <property type="nucleotide sequence ID" value="NZ_CP123872.1"/>
</dbReference>
<evidence type="ECO:0000313" key="10">
    <source>
        <dbReference type="Proteomes" id="UP001268683"/>
    </source>
</evidence>
<dbReference type="NCBIfam" id="TIGR01198">
    <property type="entry name" value="pgl"/>
    <property type="match status" value="1"/>
</dbReference>
<dbReference type="KEGG" id="tmk:QGN29_02130"/>
<evidence type="ECO:0000256" key="2">
    <source>
        <dbReference type="ARBA" id="ARBA00002681"/>
    </source>
</evidence>
<dbReference type="GO" id="GO:0005975">
    <property type="term" value="P:carbohydrate metabolic process"/>
    <property type="evidence" value="ECO:0007669"/>
    <property type="project" value="UniProtKB-UniRule"/>
</dbReference>
<gene>
    <name evidence="7 9" type="primary">pgl</name>
    <name evidence="9" type="ORF">QGN29_02130</name>
</gene>
<dbReference type="PANTHER" id="PTHR11054">
    <property type="entry name" value="6-PHOSPHOGLUCONOLACTONASE"/>
    <property type="match status" value="1"/>
</dbReference>
<protein>
    <recommendedName>
        <fullName evidence="6 7">6-phosphogluconolactonase</fullName>
        <shortName evidence="7">6PGL</shortName>
        <ecNumber evidence="5 7">3.1.1.31</ecNumber>
    </recommendedName>
</protein>
<comment type="catalytic activity">
    <reaction evidence="1 7">
        <text>6-phospho-D-glucono-1,5-lactone + H2O = 6-phospho-D-gluconate + H(+)</text>
        <dbReference type="Rhea" id="RHEA:12556"/>
        <dbReference type="ChEBI" id="CHEBI:15377"/>
        <dbReference type="ChEBI" id="CHEBI:15378"/>
        <dbReference type="ChEBI" id="CHEBI:57955"/>
        <dbReference type="ChEBI" id="CHEBI:58759"/>
        <dbReference type="EC" id="3.1.1.31"/>
    </reaction>
</comment>
<feature type="domain" description="Glucosamine/galactosamine-6-phosphate isomerase" evidence="8">
    <location>
        <begin position="9"/>
        <end position="220"/>
    </location>
</feature>
<keyword evidence="7 9" id="KW-0378">Hydrolase</keyword>
<dbReference type="Gene3D" id="3.40.50.1360">
    <property type="match status" value="1"/>
</dbReference>
<dbReference type="EC" id="3.1.1.31" evidence="5 7"/>
<dbReference type="SUPFAM" id="SSF100950">
    <property type="entry name" value="NagB/RpiA/CoA transferase-like"/>
    <property type="match status" value="1"/>
</dbReference>
<accession>A0AA52EJ01</accession>
<dbReference type="Pfam" id="PF01182">
    <property type="entry name" value="Glucosamine_iso"/>
    <property type="match status" value="1"/>
</dbReference>
<comment type="function">
    <text evidence="2 7">Hydrolysis of 6-phosphogluconolactone to 6-phosphogluconate.</text>
</comment>
<dbReference type="PANTHER" id="PTHR11054:SF0">
    <property type="entry name" value="6-PHOSPHOGLUCONOLACTONASE"/>
    <property type="match status" value="1"/>
</dbReference>
<reference evidence="9" key="1">
    <citation type="submission" date="2023-04" db="EMBL/GenBank/DDBJ databases">
        <title>Complete genome sequence of Temperatibacter marinus.</title>
        <authorList>
            <person name="Rong J.-C."/>
            <person name="Yi M.-L."/>
            <person name="Zhao Q."/>
        </authorList>
    </citation>
    <scope>NUCLEOTIDE SEQUENCE</scope>
    <source>
        <strain evidence="9">NBRC 110045</strain>
    </source>
</reference>
<dbReference type="GO" id="GO:0017057">
    <property type="term" value="F:6-phosphogluconolactonase activity"/>
    <property type="evidence" value="ECO:0007669"/>
    <property type="project" value="UniProtKB-UniRule"/>
</dbReference>
<comment type="pathway">
    <text evidence="3 7">Carbohydrate degradation; pentose phosphate pathway; D-ribulose 5-phosphate from D-glucose 6-phosphate (oxidative stage): step 2/3.</text>
</comment>